<evidence type="ECO:0000256" key="12">
    <source>
        <dbReference type="ARBA" id="ARBA00022989"/>
    </source>
</evidence>
<comment type="function">
    <text evidence="18">Core subunit of the mitochondrial membrane respiratory chain NADH dehydrogenase (Complex I) which catalyzes electron transfer from NADH through the respiratory chain, using ubiquinone as an electron acceptor. Essential for the catalytic activity and assembly of complex I.</text>
</comment>
<evidence type="ECO:0000256" key="15">
    <source>
        <dbReference type="ARBA" id="ARBA00023128"/>
    </source>
</evidence>
<evidence type="ECO:0000256" key="2">
    <source>
        <dbReference type="ARBA" id="ARBA00004448"/>
    </source>
</evidence>
<feature type="transmembrane region" description="Helical" evidence="18">
    <location>
        <begin position="195"/>
        <end position="216"/>
    </location>
</feature>
<evidence type="ECO:0000313" key="20">
    <source>
        <dbReference type="EMBL" id="AOY39136.1"/>
    </source>
</evidence>
<dbReference type="AlphaFoldDB" id="A0A343A3K8"/>
<feature type="transmembrane region" description="Helical" evidence="18">
    <location>
        <begin position="167"/>
        <end position="189"/>
    </location>
</feature>
<organism evidence="20">
    <name type="scientific">Incoltorrida madagassica</name>
    <dbReference type="NCBI Taxonomy" id="442089"/>
    <lineage>
        <taxon>Eukaryota</taxon>
        <taxon>Metazoa</taxon>
        <taxon>Ecdysozoa</taxon>
        <taxon>Arthropoda</taxon>
        <taxon>Hexapoda</taxon>
        <taxon>Insecta</taxon>
        <taxon>Pterygota</taxon>
        <taxon>Neoptera</taxon>
        <taxon>Endopterygota</taxon>
        <taxon>Coleoptera</taxon>
        <taxon>Myxophaga</taxon>
        <taxon>Torridincolidae</taxon>
        <taxon>Incoltorrida</taxon>
    </lineage>
</organism>
<evidence type="ECO:0000256" key="14">
    <source>
        <dbReference type="ARBA" id="ARBA00023075"/>
    </source>
</evidence>
<evidence type="ECO:0000256" key="6">
    <source>
        <dbReference type="ARBA" id="ARBA00022448"/>
    </source>
</evidence>
<dbReference type="EC" id="7.1.1.2" evidence="4 18"/>
<geneLocation type="mitochondrion" evidence="20"/>
<evidence type="ECO:0000256" key="3">
    <source>
        <dbReference type="ARBA" id="ARBA00007012"/>
    </source>
</evidence>
<evidence type="ECO:0000256" key="16">
    <source>
        <dbReference type="ARBA" id="ARBA00023136"/>
    </source>
</evidence>
<evidence type="ECO:0000256" key="8">
    <source>
        <dbReference type="ARBA" id="ARBA00022692"/>
    </source>
</evidence>
<gene>
    <name evidence="20" type="primary">nad2</name>
</gene>
<comment type="similarity">
    <text evidence="3 18">Belongs to the complex I subunit 2 family.</text>
</comment>
<dbReference type="EMBL" id="KX035130">
    <property type="protein sequence ID" value="AOY39136.1"/>
    <property type="molecule type" value="Genomic_DNA"/>
</dbReference>
<feature type="domain" description="NADH:quinone oxidoreductase/Mrp antiporter transmembrane" evidence="19">
    <location>
        <begin position="13"/>
        <end position="278"/>
    </location>
</feature>
<dbReference type="Pfam" id="PF00361">
    <property type="entry name" value="Proton_antipo_M"/>
    <property type="match status" value="1"/>
</dbReference>
<protein>
    <recommendedName>
        <fullName evidence="5 18">NADH-ubiquinone oxidoreductase chain 2</fullName>
        <ecNumber evidence="4 18">7.1.1.2</ecNumber>
    </recommendedName>
</protein>
<keyword evidence="15 18" id="KW-0496">Mitochondrion</keyword>
<proteinExistence type="inferred from homology"/>
<dbReference type="InterPro" id="IPR003917">
    <property type="entry name" value="NADH_UbQ_OxRdtase_chain2"/>
</dbReference>
<dbReference type="GO" id="GO:0005743">
    <property type="term" value="C:mitochondrial inner membrane"/>
    <property type="evidence" value="ECO:0007669"/>
    <property type="project" value="UniProtKB-SubCell"/>
</dbReference>
<keyword evidence="6" id="KW-0813">Transport</keyword>
<dbReference type="InterPro" id="IPR001750">
    <property type="entry name" value="ND/Mrp_TM"/>
</dbReference>
<evidence type="ECO:0000256" key="9">
    <source>
        <dbReference type="ARBA" id="ARBA00022792"/>
    </source>
</evidence>
<keyword evidence="10 18" id="KW-1278">Translocase</keyword>
<evidence type="ECO:0000256" key="5">
    <source>
        <dbReference type="ARBA" id="ARBA00021008"/>
    </source>
</evidence>
<feature type="transmembrane region" description="Helical" evidence="18">
    <location>
        <begin position="14"/>
        <end position="34"/>
    </location>
</feature>
<evidence type="ECO:0000259" key="19">
    <source>
        <dbReference type="Pfam" id="PF00361"/>
    </source>
</evidence>
<keyword evidence="9 18" id="KW-0999">Mitochondrion inner membrane</keyword>
<comment type="function">
    <text evidence="1">Core subunit of the mitochondrial membrane respiratory chain NADH dehydrogenase (Complex I) that is believed to belong to the minimal assembly required for catalysis. Complex I functions in the transfer of electrons from NADH to the respiratory chain. The immediate electron acceptor for the enzyme is believed to be ubiquinone.</text>
</comment>
<dbReference type="PRINTS" id="PR01436">
    <property type="entry name" value="NADHDHGNASE2"/>
</dbReference>
<dbReference type="InterPro" id="IPR050175">
    <property type="entry name" value="Complex_I_Subunit_2"/>
</dbReference>
<feature type="transmembrane region" description="Helical" evidence="18">
    <location>
        <begin position="228"/>
        <end position="247"/>
    </location>
</feature>
<reference evidence="20" key="1">
    <citation type="submission" date="2016-04" db="EMBL/GenBank/DDBJ databases">
        <title>Mitochondria of unsequenced beetle families.</title>
        <authorList>
            <person name="Linard B."/>
            <person name="Andujar C."/>
            <person name="Arribas P."/>
            <person name="Vogler A.P."/>
        </authorList>
    </citation>
    <scope>NUCLEOTIDE SEQUENCE</scope>
</reference>
<dbReference type="PANTHER" id="PTHR46552">
    <property type="entry name" value="NADH-UBIQUINONE OXIDOREDUCTASE CHAIN 2"/>
    <property type="match status" value="1"/>
</dbReference>
<evidence type="ECO:0000256" key="4">
    <source>
        <dbReference type="ARBA" id="ARBA00012944"/>
    </source>
</evidence>
<evidence type="ECO:0000256" key="10">
    <source>
        <dbReference type="ARBA" id="ARBA00022967"/>
    </source>
</evidence>
<dbReference type="GO" id="GO:0006120">
    <property type="term" value="P:mitochondrial electron transport, NADH to ubiquinone"/>
    <property type="evidence" value="ECO:0007669"/>
    <property type="project" value="InterPro"/>
</dbReference>
<sequence length="333" mass="39313">MTLMMGTFISISSYSWLGTWMGLEINLLSFIPLMNDNKFMLTEASMKYFLIQSLSSTIFLFSIIINMLNMHFISDFLQNNFILLIMNSSLLMKMGSAPFHFWFPELMEELNWNNNLILMTWQKIAPMILISYSISNKINLYLFMTTIIMSAIIGSIQGLNQINLQKIMAYSSINHIAWMISALMINLYIWKIYFMIYSFLLMTIIFFFNYFNIYYLKQIYSMMNYNMLMKLAISINLLSLGGLPPFLGFLPKWLIIQMFLNLNNIFIIFILLMTSLITLYFYMRIIISSMILNSVNLNFFYSMNKNYLNNVYLFIYTFICVSSLILTTMFLNL</sequence>
<feature type="transmembrane region" description="Helical" evidence="18">
    <location>
        <begin position="140"/>
        <end position="160"/>
    </location>
</feature>
<dbReference type="PANTHER" id="PTHR46552:SF1">
    <property type="entry name" value="NADH-UBIQUINONE OXIDOREDUCTASE CHAIN 2"/>
    <property type="match status" value="1"/>
</dbReference>
<evidence type="ECO:0000256" key="17">
    <source>
        <dbReference type="ARBA" id="ARBA00049551"/>
    </source>
</evidence>
<evidence type="ECO:0000256" key="11">
    <source>
        <dbReference type="ARBA" id="ARBA00022982"/>
    </source>
</evidence>
<evidence type="ECO:0000256" key="13">
    <source>
        <dbReference type="ARBA" id="ARBA00023027"/>
    </source>
</evidence>
<comment type="subcellular location">
    <subcellularLocation>
        <location evidence="2 18">Mitochondrion inner membrane</location>
        <topology evidence="2 18">Multi-pass membrane protein</topology>
    </subcellularLocation>
</comment>
<feature type="transmembrane region" description="Helical" evidence="18">
    <location>
        <begin position="313"/>
        <end position="331"/>
    </location>
</feature>
<keyword evidence="8 18" id="KW-0812">Transmembrane</keyword>
<keyword evidence="12 18" id="KW-1133">Transmembrane helix</keyword>
<keyword evidence="11 18" id="KW-0249">Electron transport</keyword>
<feature type="transmembrane region" description="Helical" evidence="18">
    <location>
        <begin position="81"/>
        <end position="103"/>
    </location>
</feature>
<dbReference type="GO" id="GO:0008137">
    <property type="term" value="F:NADH dehydrogenase (ubiquinone) activity"/>
    <property type="evidence" value="ECO:0007669"/>
    <property type="project" value="UniProtKB-EC"/>
</dbReference>
<evidence type="ECO:0000256" key="1">
    <source>
        <dbReference type="ARBA" id="ARBA00003257"/>
    </source>
</evidence>
<name>A0A343A3K8_9COLE</name>
<keyword evidence="14 18" id="KW-0830">Ubiquinone</keyword>
<accession>A0A343A3K8</accession>
<evidence type="ECO:0000256" key="7">
    <source>
        <dbReference type="ARBA" id="ARBA00022660"/>
    </source>
</evidence>
<keyword evidence="16 18" id="KW-0472">Membrane</keyword>
<keyword evidence="13 18" id="KW-0520">NAD</keyword>
<evidence type="ECO:0000256" key="18">
    <source>
        <dbReference type="RuleBase" id="RU003403"/>
    </source>
</evidence>
<comment type="catalytic activity">
    <reaction evidence="17 18">
        <text>a ubiquinone + NADH + 5 H(+)(in) = a ubiquinol + NAD(+) + 4 H(+)(out)</text>
        <dbReference type="Rhea" id="RHEA:29091"/>
        <dbReference type="Rhea" id="RHEA-COMP:9565"/>
        <dbReference type="Rhea" id="RHEA-COMP:9566"/>
        <dbReference type="ChEBI" id="CHEBI:15378"/>
        <dbReference type="ChEBI" id="CHEBI:16389"/>
        <dbReference type="ChEBI" id="CHEBI:17976"/>
        <dbReference type="ChEBI" id="CHEBI:57540"/>
        <dbReference type="ChEBI" id="CHEBI:57945"/>
        <dbReference type="EC" id="7.1.1.2"/>
    </reaction>
</comment>
<keyword evidence="7 18" id="KW-0679">Respiratory chain</keyword>
<feature type="transmembrane region" description="Helical" evidence="18">
    <location>
        <begin position="46"/>
        <end position="69"/>
    </location>
</feature>